<gene>
    <name evidence="3" type="ORF">HMPREF0762_01329</name>
</gene>
<dbReference type="PANTHER" id="PTHR30005">
    <property type="entry name" value="EXOPOLYPHOSPHATASE"/>
    <property type="match status" value="1"/>
</dbReference>
<dbReference type="RefSeq" id="WP_006362581.1">
    <property type="nucleotide sequence ID" value="NZ_GG700630.1"/>
</dbReference>
<proteinExistence type="inferred from homology"/>
<dbReference type="SUPFAM" id="SSF53067">
    <property type="entry name" value="Actin-like ATPase domain"/>
    <property type="match status" value="2"/>
</dbReference>
<sequence length="305" mass="32468">MKQPQIGIIDIGSNTIRLCTYALPDRSEAAPVKTFTEKKSVGLSAYVRDGIMTERGIKAAAKAIANQMQHARLMGCQDIRLFATAALRNCRNSAEATHALAERVGARIDILSARQEAEFGFMGIKAELDATDGMAVDIGGGSTELTYVKDGNVVRCCSIPAGSLSLWNAHVAGIIPNADELAACTRAFLRALDESGFEIPRVPRLFGTGGTIRNAARVIAFRAEGTDAATFTAAQLDDLLSYTTEEPGSYARAILAVEPARIHSLTPGTAILRAVFERSGARSIAVSKSGVREGYLHNLLATRTA</sequence>
<dbReference type="HOGENOM" id="CLU_025908_1_0_11"/>
<name>D0WHL1_SLAES</name>
<dbReference type="GO" id="GO:0006357">
    <property type="term" value="P:regulation of transcription by RNA polymerase II"/>
    <property type="evidence" value="ECO:0007669"/>
    <property type="project" value="TreeGrafter"/>
</dbReference>
<dbReference type="CDD" id="cd24052">
    <property type="entry name" value="ASKHA_NBD_HpPPX-GppA-like"/>
    <property type="match status" value="1"/>
</dbReference>
<evidence type="ECO:0000256" key="1">
    <source>
        <dbReference type="ARBA" id="ARBA00007125"/>
    </source>
</evidence>
<reference evidence="3" key="1">
    <citation type="submission" date="2009-10" db="EMBL/GenBank/DDBJ databases">
        <authorList>
            <person name="Weinstock G."/>
            <person name="Sodergren E."/>
            <person name="Clifton S."/>
            <person name="Fulton L."/>
            <person name="Fulton B."/>
            <person name="Courtney L."/>
            <person name="Fronick C."/>
            <person name="Harrison M."/>
            <person name="Strong C."/>
            <person name="Farmer C."/>
            <person name="Delahaunty K."/>
            <person name="Markovic C."/>
            <person name="Hall O."/>
            <person name="Minx P."/>
            <person name="Tomlinson C."/>
            <person name="Mitreva M."/>
            <person name="Nelson J."/>
            <person name="Hou S."/>
            <person name="Wollam A."/>
            <person name="Pepin K.H."/>
            <person name="Johnson M."/>
            <person name="Bhonagiri V."/>
            <person name="Nash W.E."/>
            <person name="Warren W."/>
            <person name="Chinwalla A."/>
            <person name="Mardis E.R."/>
            <person name="Wilson R.K."/>
        </authorList>
    </citation>
    <scope>NUCLEOTIDE SEQUENCE [LARGE SCALE GENOMIC DNA]</scope>
    <source>
        <strain evidence="3">ATCC 700122</strain>
    </source>
</reference>
<evidence type="ECO:0000313" key="4">
    <source>
        <dbReference type="Proteomes" id="UP000006001"/>
    </source>
</evidence>
<dbReference type="InterPro" id="IPR003695">
    <property type="entry name" value="Ppx_GppA_N"/>
</dbReference>
<keyword evidence="4" id="KW-1185">Reference proteome</keyword>
<comment type="caution">
    <text evidence="3">The sequence shown here is derived from an EMBL/GenBank/DDBJ whole genome shotgun (WGS) entry which is preliminary data.</text>
</comment>
<accession>D0WHL1</accession>
<dbReference type="OrthoDB" id="9793035at2"/>
<evidence type="ECO:0000259" key="2">
    <source>
        <dbReference type="Pfam" id="PF02541"/>
    </source>
</evidence>
<dbReference type="Gene3D" id="3.30.420.40">
    <property type="match status" value="1"/>
</dbReference>
<dbReference type="GeneID" id="85007831"/>
<dbReference type="InterPro" id="IPR050273">
    <property type="entry name" value="GppA/Ppx_hydrolase"/>
</dbReference>
<dbReference type="EMBL" id="ACUX02000008">
    <property type="protein sequence ID" value="EEZ60954.1"/>
    <property type="molecule type" value="Genomic_DNA"/>
</dbReference>
<dbReference type="eggNOG" id="COG0248">
    <property type="taxonomic scope" value="Bacteria"/>
</dbReference>
<dbReference type="InterPro" id="IPR043129">
    <property type="entry name" value="ATPase_NBD"/>
</dbReference>
<feature type="domain" description="Ppx/GppA phosphatase N-terminal" evidence="2">
    <location>
        <begin position="36"/>
        <end position="300"/>
    </location>
</feature>
<organism evidence="3 4">
    <name type="scientific">Slackia exigua (strain ATCC 700122 / DSM 15923 / CIP 105133 / JCM 11022 / KCTC 5966 / S-7)</name>
    <dbReference type="NCBI Taxonomy" id="649764"/>
    <lineage>
        <taxon>Bacteria</taxon>
        <taxon>Bacillati</taxon>
        <taxon>Actinomycetota</taxon>
        <taxon>Coriobacteriia</taxon>
        <taxon>Eggerthellales</taxon>
        <taxon>Eggerthellaceae</taxon>
        <taxon>Slackia</taxon>
    </lineage>
</organism>
<dbReference type="STRING" id="649764.HMPREF0762_01329"/>
<dbReference type="AlphaFoldDB" id="D0WHL1"/>
<dbReference type="Proteomes" id="UP000006001">
    <property type="component" value="Unassembled WGS sequence"/>
</dbReference>
<dbReference type="PANTHER" id="PTHR30005:SF0">
    <property type="entry name" value="RETROGRADE REGULATION PROTEIN 2"/>
    <property type="match status" value="1"/>
</dbReference>
<evidence type="ECO:0000313" key="3">
    <source>
        <dbReference type="EMBL" id="EEZ60954.1"/>
    </source>
</evidence>
<dbReference type="Pfam" id="PF02541">
    <property type="entry name" value="Ppx-GppA"/>
    <property type="match status" value="1"/>
</dbReference>
<comment type="similarity">
    <text evidence="1">Belongs to the GppA/Ppx family.</text>
</comment>
<protein>
    <submittedName>
        <fullName evidence="3">Ppx/GppA phosphatase family protein</fullName>
    </submittedName>
</protein>
<dbReference type="Gene3D" id="3.30.420.150">
    <property type="entry name" value="Exopolyphosphatase. Domain 2"/>
    <property type="match status" value="1"/>
</dbReference>